<dbReference type="Proteomes" id="UP001431429">
    <property type="component" value="Unassembled WGS sequence"/>
</dbReference>
<keyword evidence="4" id="KW-1185">Reference proteome</keyword>
<evidence type="ECO:0000313" key="3">
    <source>
        <dbReference type="EMBL" id="MCM2390538.1"/>
    </source>
</evidence>
<keyword evidence="2" id="KW-1133">Transmembrane helix</keyword>
<evidence type="ECO:0000313" key="4">
    <source>
        <dbReference type="Proteomes" id="UP001431429"/>
    </source>
</evidence>
<proteinExistence type="predicted"/>
<dbReference type="EMBL" id="JAMQAW010000025">
    <property type="protein sequence ID" value="MCM2390538.1"/>
    <property type="molecule type" value="Genomic_DNA"/>
</dbReference>
<gene>
    <name evidence="3" type="ORF">NBG84_19930</name>
</gene>
<keyword evidence="2" id="KW-0812">Transmembrane</keyword>
<reference evidence="3" key="1">
    <citation type="submission" date="2022-06" db="EMBL/GenBank/DDBJ databases">
        <title>Genome public.</title>
        <authorList>
            <person name="Sun Q."/>
        </authorList>
    </citation>
    <scope>NUCLEOTIDE SEQUENCE</scope>
    <source>
        <strain evidence="3">CWNU-1</strain>
    </source>
</reference>
<feature type="transmembrane region" description="Helical" evidence="2">
    <location>
        <begin position="20"/>
        <end position="39"/>
    </location>
</feature>
<sequence length="114" mass="12108">MDSDAPRHPRIQHVTTAGTALAVTLFPLVVGVLLAKVAAGDPMTSVNAMVTSGGQRVRHAPSIWRGCGRDALRRCKAPLRAPRGSLIPNGPRWSGRDRAGGHTSRSADLPRRVS</sequence>
<feature type="region of interest" description="Disordered" evidence="1">
    <location>
        <begin position="79"/>
        <end position="114"/>
    </location>
</feature>
<keyword evidence="2" id="KW-0472">Membrane</keyword>
<comment type="caution">
    <text evidence="3">The sequence shown here is derived from an EMBL/GenBank/DDBJ whole genome shotgun (WGS) entry which is preliminary data.</text>
</comment>
<protein>
    <submittedName>
        <fullName evidence="3">Uncharacterized protein</fullName>
    </submittedName>
</protein>
<accession>A0ABT0UPK2</accession>
<evidence type="ECO:0000256" key="2">
    <source>
        <dbReference type="SAM" id="Phobius"/>
    </source>
</evidence>
<organism evidence="3 4">
    <name type="scientific">Streptomyces albipurpureus</name>
    <dbReference type="NCBI Taxonomy" id="2897419"/>
    <lineage>
        <taxon>Bacteria</taxon>
        <taxon>Bacillati</taxon>
        <taxon>Actinomycetota</taxon>
        <taxon>Actinomycetes</taxon>
        <taxon>Kitasatosporales</taxon>
        <taxon>Streptomycetaceae</taxon>
        <taxon>Streptomyces</taxon>
    </lineage>
</organism>
<evidence type="ECO:0000256" key="1">
    <source>
        <dbReference type="SAM" id="MobiDB-lite"/>
    </source>
</evidence>
<name>A0ABT0UPK2_9ACTN</name>